<feature type="compositionally biased region" description="Basic and acidic residues" evidence="1">
    <location>
        <begin position="336"/>
        <end position="348"/>
    </location>
</feature>
<reference evidence="2" key="2">
    <citation type="journal article" date="2023" name="IMA Fungus">
        <title>Comparative genomic study of the Penicillium genus elucidates a diverse pangenome and 15 lateral gene transfer events.</title>
        <authorList>
            <person name="Petersen C."/>
            <person name="Sorensen T."/>
            <person name="Nielsen M.R."/>
            <person name="Sondergaard T.E."/>
            <person name="Sorensen J.L."/>
            <person name="Fitzpatrick D.A."/>
            <person name="Frisvad J.C."/>
            <person name="Nielsen K.L."/>
        </authorList>
    </citation>
    <scope>NUCLEOTIDE SEQUENCE</scope>
    <source>
        <strain evidence="2">IBT 29677</strain>
    </source>
</reference>
<reference evidence="2" key="1">
    <citation type="submission" date="2022-12" db="EMBL/GenBank/DDBJ databases">
        <authorList>
            <person name="Petersen C."/>
        </authorList>
    </citation>
    <scope>NUCLEOTIDE SEQUENCE</scope>
    <source>
        <strain evidence="2">IBT 29677</strain>
    </source>
</reference>
<evidence type="ECO:0000313" key="3">
    <source>
        <dbReference type="Proteomes" id="UP001147747"/>
    </source>
</evidence>
<dbReference type="RefSeq" id="XP_056489989.1">
    <property type="nucleotide sequence ID" value="XM_056630687.1"/>
</dbReference>
<feature type="region of interest" description="Disordered" evidence="1">
    <location>
        <begin position="60"/>
        <end position="93"/>
    </location>
</feature>
<keyword evidence="3" id="KW-1185">Reference proteome</keyword>
<dbReference type="Proteomes" id="UP001147747">
    <property type="component" value="Unassembled WGS sequence"/>
</dbReference>
<dbReference type="OrthoDB" id="5229017at2759"/>
<dbReference type="AlphaFoldDB" id="A0A9X0BAN1"/>
<evidence type="ECO:0000256" key="1">
    <source>
        <dbReference type="SAM" id="MobiDB-lite"/>
    </source>
</evidence>
<proteinExistence type="predicted"/>
<feature type="compositionally biased region" description="Low complexity" evidence="1">
    <location>
        <begin position="256"/>
        <end position="280"/>
    </location>
</feature>
<name>A0A9X0BAN1_9EURO</name>
<evidence type="ECO:0000313" key="2">
    <source>
        <dbReference type="EMBL" id="KAJ5397937.1"/>
    </source>
</evidence>
<sequence>MNMDDGTLETLLAKAYIPPDYSKRSGGGGGGNQLIVVSGPESLFHDSQPVTTLDQFHATASSEEQNYTDNTPEKGSQQDSSEFQDSMTSNSEEKPLEMQYSIHHVPLMLHGSASLAQLGPVSPTDVYSETAREYWSVANSNPYIDSMDLDELIAIPCSEPSPYLTEKGQQSDLANSPQIRNMIRSISPDSMEASFPPHDETLQALVPEGLTLSFKTGHKFRPHLTIPENLILPLSRTASLYEVKSPFSITARVVKSPDQSPLQSPNQSPQRSPTRSPSRSLTTIEEDSGTDIGSGLKRKFAAHGGRVHKKLFGDNGWLDDHKPASTLRRRPSVMRELGRKLKGLKGDFPKSSSPTSGPGSPVGSPSPLTPVSLTSSQQSKLYAELEVMICTTANDFISNQYYDGRVSRQSISKVHDFWSSKNRPRVTGFRFDQATQRDLIMANRRSLRFAGESSTNPIMLESNLSNWKKIAQEMNVRTFCLPDSAIRKHLHDTRNLLDMLDASLDTLQQFRDVSLQAQDEMMDEYIKRRPRTTSGYSALPMG</sequence>
<feature type="region of interest" description="Disordered" evidence="1">
    <location>
        <begin position="311"/>
        <end position="373"/>
    </location>
</feature>
<organism evidence="2 3">
    <name type="scientific">Penicillium cosmopolitanum</name>
    <dbReference type="NCBI Taxonomy" id="1131564"/>
    <lineage>
        <taxon>Eukaryota</taxon>
        <taxon>Fungi</taxon>
        <taxon>Dikarya</taxon>
        <taxon>Ascomycota</taxon>
        <taxon>Pezizomycotina</taxon>
        <taxon>Eurotiomycetes</taxon>
        <taxon>Eurotiomycetidae</taxon>
        <taxon>Eurotiales</taxon>
        <taxon>Aspergillaceae</taxon>
        <taxon>Penicillium</taxon>
    </lineage>
</organism>
<dbReference type="EMBL" id="JAPZBU010000006">
    <property type="protein sequence ID" value="KAJ5397937.1"/>
    <property type="molecule type" value="Genomic_DNA"/>
</dbReference>
<feature type="region of interest" description="Disordered" evidence="1">
    <location>
        <begin position="254"/>
        <end position="296"/>
    </location>
</feature>
<dbReference type="GeneID" id="81369667"/>
<feature type="compositionally biased region" description="Polar residues" evidence="1">
    <location>
        <begin position="60"/>
        <end position="90"/>
    </location>
</feature>
<comment type="caution">
    <text evidence="2">The sequence shown here is derived from an EMBL/GenBank/DDBJ whole genome shotgun (WGS) entry which is preliminary data.</text>
</comment>
<protein>
    <submittedName>
        <fullName evidence="2">Uncharacterized protein</fullName>
    </submittedName>
</protein>
<gene>
    <name evidence="2" type="ORF">N7509_006050</name>
</gene>
<accession>A0A9X0BAN1</accession>
<feature type="compositionally biased region" description="Low complexity" evidence="1">
    <location>
        <begin position="351"/>
        <end position="373"/>
    </location>
</feature>